<dbReference type="AlphaFoldDB" id="A0A5B9DRD4"/>
<organism evidence="1 2">
    <name type="scientific">Paradevosia tibetensis</name>
    <dbReference type="NCBI Taxonomy" id="1447062"/>
    <lineage>
        <taxon>Bacteria</taxon>
        <taxon>Pseudomonadati</taxon>
        <taxon>Pseudomonadota</taxon>
        <taxon>Alphaproteobacteria</taxon>
        <taxon>Hyphomicrobiales</taxon>
        <taxon>Devosiaceae</taxon>
        <taxon>Paradevosia</taxon>
    </lineage>
</organism>
<sequence length="139" mass="15663">MLKSRTITVSIDRPVADVYAYLSEPANMPSWTPALGPTFKPVGERAWTAAAPLDPRGPLTIRFCPRNEFGVLDYEVSRPGEEPLLVPLRVFANQSGCDLQFTYFQRPGVSDQQLESEVEWVHTDLLTLKALLEAWSEKR</sequence>
<dbReference type="Proteomes" id="UP000321062">
    <property type="component" value="Chromosome"/>
</dbReference>
<evidence type="ECO:0000313" key="2">
    <source>
        <dbReference type="Proteomes" id="UP000321062"/>
    </source>
</evidence>
<reference evidence="1 2" key="1">
    <citation type="journal article" date="2015" name="Int. J. Syst. Evol. Microbiol.">
        <title>Youhaiella tibetensis gen. nov., sp. nov., isolated from subsurface sediment.</title>
        <authorList>
            <person name="Wang Y.X."/>
            <person name="Huang F.Q."/>
            <person name="Nogi Y."/>
            <person name="Pang S.J."/>
            <person name="Wang P.K."/>
            <person name="Lv J."/>
        </authorList>
    </citation>
    <scope>NUCLEOTIDE SEQUENCE [LARGE SCALE GENOMIC DNA]</scope>
    <source>
        <strain evidence="2">fig4</strain>
    </source>
</reference>
<dbReference type="OrthoDB" id="880456at2"/>
<protein>
    <submittedName>
        <fullName evidence="1">SRPBCC family protein</fullName>
    </submittedName>
</protein>
<proteinExistence type="predicted"/>
<dbReference type="SUPFAM" id="SSF55961">
    <property type="entry name" value="Bet v1-like"/>
    <property type="match status" value="1"/>
</dbReference>
<evidence type="ECO:0000313" key="1">
    <source>
        <dbReference type="EMBL" id="QEE21990.1"/>
    </source>
</evidence>
<dbReference type="RefSeq" id="WP_147657422.1">
    <property type="nucleotide sequence ID" value="NZ_BMFM01000002.1"/>
</dbReference>
<dbReference type="EMBL" id="CP041690">
    <property type="protein sequence ID" value="QEE21990.1"/>
    <property type="molecule type" value="Genomic_DNA"/>
</dbReference>
<dbReference type="Gene3D" id="3.30.530.20">
    <property type="match status" value="1"/>
</dbReference>
<accession>A0A5B9DRD4</accession>
<keyword evidence="2" id="KW-1185">Reference proteome</keyword>
<name>A0A5B9DRD4_9HYPH</name>
<gene>
    <name evidence="1" type="ORF">FNA67_18210</name>
</gene>
<dbReference type="InterPro" id="IPR019587">
    <property type="entry name" value="Polyketide_cyclase/dehydratase"/>
</dbReference>
<dbReference type="Pfam" id="PF10604">
    <property type="entry name" value="Polyketide_cyc2"/>
    <property type="match status" value="1"/>
</dbReference>
<dbReference type="KEGG" id="yti:FNA67_18210"/>
<dbReference type="InterPro" id="IPR023393">
    <property type="entry name" value="START-like_dom_sf"/>
</dbReference>